<evidence type="ECO:0000313" key="1">
    <source>
        <dbReference type="EMBL" id="KAK2026457.1"/>
    </source>
</evidence>
<protein>
    <submittedName>
        <fullName evidence="1">Uncharacterized protein</fullName>
    </submittedName>
</protein>
<accession>A0AAD9LZB2</accession>
<sequence length="163" mass="18173">MYMLAHNSSSVHYFVQPTMYSIVSGNPALVEPRCTRPSNLQPRGGACGPLWAHVLGTRRRRLASMADPYRISDKILDVSSHSIQSLHPVTCPSIVSLSLSLCAKHHPRWPRVESNRVESSRVDPMGRTHVSTTYLRSGSYRTVCIVPIITPRHPPEATDIDHP</sequence>
<reference evidence="1" key="1">
    <citation type="submission" date="2021-06" db="EMBL/GenBank/DDBJ databases">
        <title>Comparative genomics, transcriptomics and evolutionary studies reveal genomic signatures of adaptation to plant cell wall in hemibiotrophic fungi.</title>
        <authorList>
            <consortium name="DOE Joint Genome Institute"/>
            <person name="Baroncelli R."/>
            <person name="Diaz J.F."/>
            <person name="Benocci T."/>
            <person name="Peng M."/>
            <person name="Battaglia E."/>
            <person name="Haridas S."/>
            <person name="Andreopoulos W."/>
            <person name="Labutti K."/>
            <person name="Pangilinan J."/>
            <person name="Floch G.L."/>
            <person name="Makela M.R."/>
            <person name="Henrissat B."/>
            <person name="Grigoriev I.V."/>
            <person name="Crouch J.A."/>
            <person name="De Vries R.P."/>
            <person name="Sukno S.A."/>
            <person name="Thon M.R."/>
        </authorList>
    </citation>
    <scope>NUCLEOTIDE SEQUENCE</scope>
    <source>
        <strain evidence="1">MAFF235873</strain>
    </source>
</reference>
<keyword evidence="2" id="KW-1185">Reference proteome</keyword>
<organism evidence="1 2">
    <name type="scientific">Colletotrichum zoysiae</name>
    <dbReference type="NCBI Taxonomy" id="1216348"/>
    <lineage>
        <taxon>Eukaryota</taxon>
        <taxon>Fungi</taxon>
        <taxon>Dikarya</taxon>
        <taxon>Ascomycota</taxon>
        <taxon>Pezizomycotina</taxon>
        <taxon>Sordariomycetes</taxon>
        <taxon>Hypocreomycetidae</taxon>
        <taxon>Glomerellales</taxon>
        <taxon>Glomerellaceae</taxon>
        <taxon>Colletotrichum</taxon>
        <taxon>Colletotrichum graminicola species complex</taxon>
    </lineage>
</organism>
<name>A0AAD9LZB2_9PEZI</name>
<proteinExistence type="predicted"/>
<dbReference type="AlphaFoldDB" id="A0AAD9LZB2"/>
<dbReference type="EMBL" id="MU842914">
    <property type="protein sequence ID" value="KAK2026457.1"/>
    <property type="molecule type" value="Genomic_DNA"/>
</dbReference>
<dbReference type="Proteomes" id="UP001232148">
    <property type="component" value="Unassembled WGS sequence"/>
</dbReference>
<gene>
    <name evidence="1" type="ORF">LX32DRAFT_20509</name>
</gene>
<evidence type="ECO:0000313" key="2">
    <source>
        <dbReference type="Proteomes" id="UP001232148"/>
    </source>
</evidence>
<comment type="caution">
    <text evidence="1">The sequence shown here is derived from an EMBL/GenBank/DDBJ whole genome shotgun (WGS) entry which is preliminary data.</text>
</comment>